<protein>
    <submittedName>
        <fullName evidence="2">Uncharacterized protein</fullName>
    </submittedName>
</protein>
<evidence type="ECO:0000313" key="2">
    <source>
        <dbReference type="EMBL" id="NGO46383.1"/>
    </source>
</evidence>
<dbReference type="EMBL" id="JAAKZX010000126">
    <property type="protein sequence ID" value="NGO46383.1"/>
    <property type="molecule type" value="Genomic_DNA"/>
</dbReference>
<feature type="region of interest" description="Disordered" evidence="1">
    <location>
        <begin position="22"/>
        <end position="43"/>
    </location>
</feature>
<evidence type="ECO:0000256" key="1">
    <source>
        <dbReference type="SAM" id="MobiDB-lite"/>
    </source>
</evidence>
<sequence>MRDTAYAAWDQAAQIIEDRAPRVHPFDDPQPRYTSPVPDDGSTIPGNLDTAFATAVLASLAHPGREHKRRALLAIRWLLATSPSATAPAMVMSRVVV</sequence>
<organism evidence="2 3">
    <name type="scientific">Streptomyces ureilyticus</name>
    <dbReference type="NCBI Taxonomy" id="1775131"/>
    <lineage>
        <taxon>Bacteria</taxon>
        <taxon>Bacillati</taxon>
        <taxon>Actinomycetota</taxon>
        <taxon>Actinomycetes</taxon>
        <taxon>Kitasatosporales</taxon>
        <taxon>Streptomycetaceae</taxon>
        <taxon>Streptomyces</taxon>
    </lineage>
</organism>
<accession>A0ABX0DXT3</accession>
<comment type="caution">
    <text evidence="2">The sequence shown here is derived from an EMBL/GenBank/DDBJ whole genome shotgun (WGS) entry which is preliminary data.</text>
</comment>
<keyword evidence="3" id="KW-1185">Reference proteome</keyword>
<proteinExistence type="predicted"/>
<reference evidence="2 3" key="1">
    <citation type="submission" date="2020-02" db="EMBL/GenBank/DDBJ databases">
        <title>Whole-genome analyses of novel actinobacteria.</title>
        <authorList>
            <person name="Sahin N."/>
            <person name="Tokatli A."/>
        </authorList>
    </citation>
    <scope>NUCLEOTIDE SEQUENCE [LARGE SCALE GENOMIC DNA]</scope>
    <source>
        <strain evidence="2 3">YC419</strain>
    </source>
</reference>
<dbReference type="Proteomes" id="UP001518140">
    <property type="component" value="Unassembled WGS sequence"/>
</dbReference>
<gene>
    <name evidence="2" type="ORF">G6048_31025</name>
</gene>
<name>A0ABX0DXT3_9ACTN</name>
<evidence type="ECO:0000313" key="3">
    <source>
        <dbReference type="Proteomes" id="UP001518140"/>
    </source>
</evidence>
<dbReference type="RefSeq" id="WP_165342923.1">
    <property type="nucleotide sequence ID" value="NZ_JAAKZX010000126.1"/>
</dbReference>